<dbReference type="InterPro" id="IPR044210">
    <property type="entry name" value="Tfc3-like"/>
</dbReference>
<dbReference type="Proteomes" id="UP000242254">
    <property type="component" value="Unassembled WGS sequence"/>
</dbReference>
<dbReference type="GO" id="GO:0042791">
    <property type="term" value="P:5S class rRNA transcription by RNA polymerase III"/>
    <property type="evidence" value="ECO:0007669"/>
    <property type="project" value="TreeGrafter"/>
</dbReference>
<evidence type="ECO:0000256" key="5">
    <source>
        <dbReference type="ARBA" id="ARBA00023242"/>
    </source>
</evidence>
<dbReference type="GO" id="GO:0006384">
    <property type="term" value="P:transcription initiation at RNA polymerase III promoter"/>
    <property type="evidence" value="ECO:0007669"/>
    <property type="project" value="InterPro"/>
</dbReference>
<dbReference type="GO" id="GO:0003677">
    <property type="term" value="F:DNA binding"/>
    <property type="evidence" value="ECO:0007669"/>
    <property type="project" value="UniProtKB-KW"/>
</dbReference>
<sequence length="136" mass="15511">MHKAVISEIAKRKDKGITQYALGTLLNQDAKKIFHYLKKFEQEGIIVKRDAYAKGMNTNILYLKRFAPRSGQIEPDKEDIGFSDVICTYDEFRSKLLNELNNAKNNMMSLSDIVDTLVGLLLLYLFLLTYGCLIGI</sequence>
<dbReference type="RefSeq" id="XP_023468316.1">
    <property type="nucleotide sequence ID" value="XM_023605151.1"/>
</dbReference>
<keyword evidence="6" id="KW-1133">Transmembrane helix</keyword>
<dbReference type="STRING" id="1340429.A0A2G4T0R8"/>
<evidence type="ECO:0000256" key="2">
    <source>
        <dbReference type="ARBA" id="ARBA00022553"/>
    </source>
</evidence>
<evidence type="ECO:0000256" key="4">
    <source>
        <dbReference type="ARBA" id="ARBA00023163"/>
    </source>
</evidence>
<dbReference type="EMBL" id="KZ303845">
    <property type="protein sequence ID" value="PHZ14608.1"/>
    <property type="molecule type" value="Genomic_DNA"/>
</dbReference>
<keyword evidence="5" id="KW-0539">Nucleus</keyword>
<evidence type="ECO:0000259" key="7">
    <source>
        <dbReference type="Pfam" id="PF04182"/>
    </source>
</evidence>
<evidence type="ECO:0000256" key="6">
    <source>
        <dbReference type="SAM" id="Phobius"/>
    </source>
</evidence>
<dbReference type="PANTHER" id="PTHR15180">
    <property type="entry name" value="GENERAL TRANSCRIPTION FACTOR 3C POLYPEPTIDE 1"/>
    <property type="match status" value="1"/>
</dbReference>
<proteinExistence type="predicted"/>
<protein>
    <recommendedName>
        <fullName evidence="7">B-block binding subunit of TFIIIC domain-containing protein</fullName>
    </recommendedName>
</protein>
<dbReference type="InterPro" id="IPR007309">
    <property type="entry name" value="TFIIIC_Bblock-bd"/>
</dbReference>
<comment type="subcellular location">
    <subcellularLocation>
        <location evidence="1">Nucleus</location>
    </subcellularLocation>
</comment>
<evidence type="ECO:0000256" key="1">
    <source>
        <dbReference type="ARBA" id="ARBA00004123"/>
    </source>
</evidence>
<dbReference type="GO" id="GO:0000127">
    <property type="term" value="C:transcription factor TFIIIC complex"/>
    <property type="evidence" value="ECO:0007669"/>
    <property type="project" value="InterPro"/>
</dbReference>
<dbReference type="PANTHER" id="PTHR15180:SF1">
    <property type="entry name" value="GENERAL TRANSCRIPTION FACTOR 3C POLYPEPTIDE 1"/>
    <property type="match status" value="1"/>
</dbReference>
<feature type="domain" description="B-block binding subunit of TFIIIC" evidence="7">
    <location>
        <begin position="4"/>
        <end position="67"/>
    </location>
</feature>
<dbReference type="AlphaFoldDB" id="A0A2G4T0R8"/>
<keyword evidence="6" id="KW-0472">Membrane</keyword>
<reference evidence="8 9" key="1">
    <citation type="journal article" date="2016" name="Proc. Natl. Acad. Sci. U.S.A.">
        <title>Lipid metabolic changes in an early divergent fungus govern the establishment of a mutualistic symbiosis with endobacteria.</title>
        <authorList>
            <person name="Lastovetsky O.A."/>
            <person name="Gaspar M.L."/>
            <person name="Mondo S.J."/>
            <person name="LaButti K.M."/>
            <person name="Sandor L."/>
            <person name="Grigoriev I.V."/>
            <person name="Henry S.A."/>
            <person name="Pawlowska T.E."/>
        </authorList>
    </citation>
    <scope>NUCLEOTIDE SEQUENCE [LARGE SCALE GENOMIC DNA]</scope>
    <source>
        <strain evidence="8 9">ATCC 52813</strain>
    </source>
</reference>
<feature type="transmembrane region" description="Helical" evidence="6">
    <location>
        <begin position="113"/>
        <end position="133"/>
    </location>
</feature>
<evidence type="ECO:0000256" key="3">
    <source>
        <dbReference type="ARBA" id="ARBA00023125"/>
    </source>
</evidence>
<evidence type="ECO:0000313" key="8">
    <source>
        <dbReference type="EMBL" id="PHZ14608.1"/>
    </source>
</evidence>
<accession>A0A2G4T0R8</accession>
<evidence type="ECO:0000313" key="9">
    <source>
        <dbReference type="Proteomes" id="UP000242254"/>
    </source>
</evidence>
<name>A0A2G4T0R8_RHIZD</name>
<keyword evidence="9" id="KW-1185">Reference proteome</keyword>
<gene>
    <name evidence="8" type="ORF">RHIMIDRAFT_103609</name>
</gene>
<keyword evidence="2" id="KW-0597">Phosphoprotein</keyword>
<organism evidence="8 9">
    <name type="scientific">Rhizopus microsporus ATCC 52813</name>
    <dbReference type="NCBI Taxonomy" id="1340429"/>
    <lineage>
        <taxon>Eukaryota</taxon>
        <taxon>Fungi</taxon>
        <taxon>Fungi incertae sedis</taxon>
        <taxon>Mucoromycota</taxon>
        <taxon>Mucoromycotina</taxon>
        <taxon>Mucoromycetes</taxon>
        <taxon>Mucorales</taxon>
        <taxon>Mucorineae</taxon>
        <taxon>Rhizopodaceae</taxon>
        <taxon>Rhizopus</taxon>
    </lineage>
</organism>
<dbReference type="GeneID" id="35436141"/>
<keyword evidence="4" id="KW-0804">Transcription</keyword>
<dbReference type="Pfam" id="PF04182">
    <property type="entry name" value="B-block_TFIIIC"/>
    <property type="match status" value="1"/>
</dbReference>
<dbReference type="GO" id="GO:0005634">
    <property type="term" value="C:nucleus"/>
    <property type="evidence" value="ECO:0007669"/>
    <property type="project" value="UniProtKB-SubCell"/>
</dbReference>
<keyword evidence="6" id="KW-0812">Transmembrane</keyword>
<keyword evidence="3" id="KW-0238">DNA-binding</keyword>